<feature type="chain" id="PRO_5025695439" evidence="1">
    <location>
        <begin position="21"/>
        <end position="368"/>
    </location>
</feature>
<dbReference type="EMBL" id="ML994652">
    <property type="protein sequence ID" value="KAF2181524.1"/>
    <property type="molecule type" value="Genomic_DNA"/>
</dbReference>
<keyword evidence="3" id="KW-1185">Reference proteome</keyword>
<evidence type="ECO:0000313" key="3">
    <source>
        <dbReference type="Proteomes" id="UP000800200"/>
    </source>
</evidence>
<dbReference type="AlphaFoldDB" id="A0A6A6DPM2"/>
<keyword evidence="1" id="KW-0732">Signal</keyword>
<evidence type="ECO:0000313" key="2">
    <source>
        <dbReference type="EMBL" id="KAF2181524.1"/>
    </source>
</evidence>
<dbReference type="SUPFAM" id="SSF101898">
    <property type="entry name" value="NHL repeat"/>
    <property type="match status" value="1"/>
</dbReference>
<organism evidence="2 3">
    <name type="scientific">Zopfia rhizophila CBS 207.26</name>
    <dbReference type="NCBI Taxonomy" id="1314779"/>
    <lineage>
        <taxon>Eukaryota</taxon>
        <taxon>Fungi</taxon>
        <taxon>Dikarya</taxon>
        <taxon>Ascomycota</taxon>
        <taxon>Pezizomycotina</taxon>
        <taxon>Dothideomycetes</taxon>
        <taxon>Dothideomycetes incertae sedis</taxon>
        <taxon>Zopfiaceae</taxon>
        <taxon>Zopfia</taxon>
    </lineage>
</organism>
<dbReference type="Proteomes" id="UP000800200">
    <property type="component" value="Unassembled WGS sequence"/>
</dbReference>
<feature type="signal peptide" evidence="1">
    <location>
        <begin position="1"/>
        <end position="20"/>
    </location>
</feature>
<accession>A0A6A6DPM2</accession>
<reference evidence="2" key="1">
    <citation type="journal article" date="2020" name="Stud. Mycol.">
        <title>101 Dothideomycetes genomes: a test case for predicting lifestyles and emergence of pathogens.</title>
        <authorList>
            <person name="Haridas S."/>
            <person name="Albert R."/>
            <person name="Binder M."/>
            <person name="Bloem J."/>
            <person name="Labutti K."/>
            <person name="Salamov A."/>
            <person name="Andreopoulos B."/>
            <person name="Baker S."/>
            <person name="Barry K."/>
            <person name="Bills G."/>
            <person name="Bluhm B."/>
            <person name="Cannon C."/>
            <person name="Castanera R."/>
            <person name="Culley D."/>
            <person name="Daum C."/>
            <person name="Ezra D."/>
            <person name="Gonzalez J."/>
            <person name="Henrissat B."/>
            <person name="Kuo A."/>
            <person name="Liang C."/>
            <person name="Lipzen A."/>
            <person name="Lutzoni F."/>
            <person name="Magnuson J."/>
            <person name="Mondo S."/>
            <person name="Nolan M."/>
            <person name="Ohm R."/>
            <person name="Pangilinan J."/>
            <person name="Park H.-J."/>
            <person name="Ramirez L."/>
            <person name="Alfaro M."/>
            <person name="Sun H."/>
            <person name="Tritt A."/>
            <person name="Yoshinaga Y."/>
            <person name="Zwiers L.-H."/>
            <person name="Turgeon B."/>
            <person name="Goodwin S."/>
            <person name="Spatafora J."/>
            <person name="Crous P."/>
            <person name="Grigoriev I."/>
        </authorList>
    </citation>
    <scope>NUCLEOTIDE SEQUENCE</scope>
    <source>
        <strain evidence="2">CBS 207.26</strain>
    </source>
</reference>
<dbReference type="OrthoDB" id="4434395at2759"/>
<protein>
    <submittedName>
        <fullName evidence="2">Uncharacterized protein</fullName>
    </submittedName>
</protein>
<proteinExistence type="predicted"/>
<evidence type="ECO:0000256" key="1">
    <source>
        <dbReference type="SAM" id="SignalP"/>
    </source>
</evidence>
<gene>
    <name evidence="2" type="ORF">K469DRAFT_752753</name>
</gene>
<name>A0A6A6DPM2_9PEZI</name>
<sequence length="368" mass="39826">MKNQIAALSSTFIAATSVYASKTYPACPPISGNLTVNLRNIYPEGVDFFPSNCKIYVGSLNNNTLIEYDPYTSTTEVIEFPGITHNAEYFVCGVDYSFGTDTLYVSANARAPWYNEGSNIMGTNLTGPNRLIHYSPLNRSIIWEVDVNPLVEEIERGIGAQVGGLQDQAEDKDGNAYYPTAWGNVIIKISVNGQASKFYVPEPDKLNTCAYGFGGLFISEDNVLVLSDAVSQSFAIFNLSGPNPSEPFFSKPANLPAGYSTALFCDSLIAPKRFNNTIALCADVFDAKTSPHGIIAVYSSGDGWKTSEYLGAIPIEFNQAPNAWSTATFEAMGSIYALTAALPYEKGTFPQVDNTALVDITETIGQLL</sequence>